<evidence type="ECO:0000313" key="2">
    <source>
        <dbReference type="Proteomes" id="UP001054837"/>
    </source>
</evidence>
<dbReference type="EMBL" id="BPLQ01007562">
    <property type="protein sequence ID" value="GIY30851.1"/>
    <property type="molecule type" value="Genomic_DNA"/>
</dbReference>
<accession>A0AAV4SDW6</accession>
<organism evidence="1 2">
    <name type="scientific">Caerostris darwini</name>
    <dbReference type="NCBI Taxonomy" id="1538125"/>
    <lineage>
        <taxon>Eukaryota</taxon>
        <taxon>Metazoa</taxon>
        <taxon>Ecdysozoa</taxon>
        <taxon>Arthropoda</taxon>
        <taxon>Chelicerata</taxon>
        <taxon>Arachnida</taxon>
        <taxon>Araneae</taxon>
        <taxon>Araneomorphae</taxon>
        <taxon>Entelegynae</taxon>
        <taxon>Araneoidea</taxon>
        <taxon>Araneidae</taxon>
        <taxon>Caerostris</taxon>
    </lineage>
</organism>
<sequence>MGSLKRKLWLNGRTDGSTLPQEERSALSFRRIQGDFYLNQLITGYGAIVASEARFFGHTTPCTSGHVLEDRIHIIYDCPQWENIRKRSPRITKRLK</sequence>
<dbReference type="AlphaFoldDB" id="A0AAV4SDW6"/>
<dbReference type="Proteomes" id="UP001054837">
    <property type="component" value="Unassembled WGS sequence"/>
</dbReference>
<reference evidence="1 2" key="1">
    <citation type="submission" date="2021-06" db="EMBL/GenBank/DDBJ databases">
        <title>Caerostris darwini draft genome.</title>
        <authorList>
            <person name="Kono N."/>
            <person name="Arakawa K."/>
        </authorList>
    </citation>
    <scope>NUCLEOTIDE SEQUENCE [LARGE SCALE GENOMIC DNA]</scope>
</reference>
<proteinExistence type="predicted"/>
<comment type="caution">
    <text evidence="1">The sequence shown here is derived from an EMBL/GenBank/DDBJ whole genome shotgun (WGS) entry which is preliminary data.</text>
</comment>
<keyword evidence="2" id="KW-1185">Reference proteome</keyword>
<name>A0AAV4SDW6_9ARAC</name>
<evidence type="ECO:0000313" key="1">
    <source>
        <dbReference type="EMBL" id="GIY30851.1"/>
    </source>
</evidence>
<protein>
    <submittedName>
        <fullName evidence="1">Uncharacterized protein</fullName>
    </submittedName>
</protein>
<gene>
    <name evidence="1" type="ORF">CDAR_466851</name>
</gene>